<organism evidence="2 3">
    <name type="scientific">Dyadobacter chenwenxiniae</name>
    <dbReference type="NCBI Taxonomy" id="2906456"/>
    <lineage>
        <taxon>Bacteria</taxon>
        <taxon>Pseudomonadati</taxon>
        <taxon>Bacteroidota</taxon>
        <taxon>Cytophagia</taxon>
        <taxon>Cytophagales</taxon>
        <taxon>Spirosomataceae</taxon>
        <taxon>Dyadobacter</taxon>
    </lineage>
</organism>
<keyword evidence="1" id="KW-1133">Transmembrane helix</keyword>
<dbReference type="Proteomes" id="UP001139000">
    <property type="component" value="Unassembled WGS sequence"/>
</dbReference>
<dbReference type="AlphaFoldDB" id="A0A9X1TFQ3"/>
<dbReference type="EMBL" id="JAJTTC010000004">
    <property type="protein sequence ID" value="MCF0063222.1"/>
    <property type="molecule type" value="Genomic_DNA"/>
</dbReference>
<evidence type="ECO:0000313" key="3">
    <source>
        <dbReference type="Proteomes" id="UP001139000"/>
    </source>
</evidence>
<proteinExistence type="predicted"/>
<sequence>MSRSRIIKISGIAVILITAILGVIFMGNQHVSSIIVHNFGDSTTLAVVPWKGNNISVAINVDGYTTADYALKIGIYYRPLKSKSDSLIQTELIHIPRGEVKAKFLRDYYGSKGVGKVTATVIGAQHATGEVEISMSIQ</sequence>
<evidence type="ECO:0000313" key="2">
    <source>
        <dbReference type="EMBL" id="MCF0063222.1"/>
    </source>
</evidence>
<accession>A0A9X1TFQ3</accession>
<comment type="caution">
    <text evidence="2">The sequence shown here is derived from an EMBL/GenBank/DDBJ whole genome shotgun (WGS) entry which is preliminary data.</text>
</comment>
<gene>
    <name evidence="2" type="ORF">LXM26_17065</name>
</gene>
<dbReference type="RefSeq" id="WP_234656242.1">
    <property type="nucleotide sequence ID" value="NZ_CP094997.1"/>
</dbReference>
<keyword evidence="1" id="KW-0472">Membrane</keyword>
<keyword evidence="1" id="KW-0812">Transmembrane</keyword>
<protein>
    <submittedName>
        <fullName evidence="2">Uncharacterized protein</fullName>
    </submittedName>
</protein>
<reference evidence="2" key="1">
    <citation type="submission" date="2021-12" db="EMBL/GenBank/DDBJ databases">
        <title>Novel species in genus Dyadobacter.</title>
        <authorList>
            <person name="Ma C."/>
        </authorList>
    </citation>
    <scope>NUCLEOTIDE SEQUENCE</scope>
    <source>
        <strain evidence="2">LJ419</strain>
    </source>
</reference>
<evidence type="ECO:0000256" key="1">
    <source>
        <dbReference type="SAM" id="Phobius"/>
    </source>
</evidence>
<name>A0A9X1TFQ3_9BACT</name>
<feature type="transmembrane region" description="Helical" evidence="1">
    <location>
        <begin position="7"/>
        <end position="27"/>
    </location>
</feature>
<keyword evidence="3" id="KW-1185">Reference proteome</keyword>